<dbReference type="SUPFAM" id="SSF54995">
    <property type="entry name" value="Ribosomal protein S6"/>
    <property type="match status" value="1"/>
</dbReference>
<keyword evidence="5" id="KW-0687">Ribonucleoprotein</keyword>
<comment type="similarity">
    <text evidence="1">Belongs to the bacterial ribosomal protein bS6 family.</text>
</comment>
<evidence type="ECO:0000313" key="6">
    <source>
        <dbReference type="Proteomes" id="UP000034810"/>
    </source>
</evidence>
<evidence type="ECO:0000256" key="4">
    <source>
        <dbReference type="SAM" id="MobiDB-lite"/>
    </source>
</evidence>
<evidence type="ECO:0000313" key="5">
    <source>
        <dbReference type="EMBL" id="KKS82637.1"/>
    </source>
</evidence>
<reference evidence="5 6" key="1">
    <citation type="journal article" date="2015" name="Nature">
        <title>rRNA introns, odd ribosomes, and small enigmatic genomes across a large radiation of phyla.</title>
        <authorList>
            <person name="Brown C.T."/>
            <person name="Hug L.A."/>
            <person name="Thomas B.C."/>
            <person name="Sharon I."/>
            <person name="Castelle C.J."/>
            <person name="Singh A."/>
            <person name="Wilkins M.J."/>
            <person name="Williams K.H."/>
            <person name="Banfield J.F."/>
        </authorList>
    </citation>
    <scope>NUCLEOTIDE SEQUENCE [LARGE SCALE GENOMIC DNA]</scope>
</reference>
<evidence type="ECO:0000256" key="2">
    <source>
        <dbReference type="ARBA" id="ARBA00035294"/>
    </source>
</evidence>
<protein>
    <recommendedName>
        <fullName evidence="2">Small ribosomal subunit protein bS6</fullName>
    </recommendedName>
    <alternativeName>
        <fullName evidence="3">30S ribosomal protein S6</fullName>
    </alternativeName>
</protein>
<dbReference type="GO" id="GO:0003735">
    <property type="term" value="F:structural constituent of ribosome"/>
    <property type="evidence" value="ECO:0007669"/>
    <property type="project" value="InterPro"/>
</dbReference>
<feature type="region of interest" description="Disordered" evidence="4">
    <location>
        <begin position="99"/>
        <end position="118"/>
    </location>
</feature>
<organism evidence="5 6">
    <name type="scientific">Candidatus Wolfebacteria bacterium GW2011_GWC1_43_10</name>
    <dbReference type="NCBI Taxonomy" id="1619011"/>
    <lineage>
        <taxon>Bacteria</taxon>
        <taxon>Candidatus Wolfeibacteriota</taxon>
    </lineage>
</organism>
<keyword evidence="5" id="KW-0689">Ribosomal protein</keyword>
<dbReference type="EMBL" id="LCFA01000008">
    <property type="protein sequence ID" value="KKS82637.1"/>
    <property type="molecule type" value="Genomic_DNA"/>
</dbReference>
<comment type="caution">
    <text evidence="5">The sequence shown here is derived from an EMBL/GenBank/DDBJ whole genome shotgun (WGS) entry which is preliminary data.</text>
</comment>
<gene>
    <name evidence="5" type="ORF">UV58_C0008G0024</name>
</gene>
<evidence type="ECO:0000256" key="3">
    <source>
        <dbReference type="ARBA" id="ARBA00035520"/>
    </source>
</evidence>
<proteinExistence type="inferred from homology"/>
<dbReference type="GO" id="GO:0005840">
    <property type="term" value="C:ribosome"/>
    <property type="evidence" value="ECO:0007669"/>
    <property type="project" value="UniProtKB-KW"/>
</dbReference>
<name>A0A0G1CAS5_9BACT</name>
<dbReference type="InterPro" id="IPR000529">
    <property type="entry name" value="Ribosomal_bS6"/>
</dbReference>
<dbReference type="GO" id="GO:0006412">
    <property type="term" value="P:translation"/>
    <property type="evidence" value="ECO:0007669"/>
    <property type="project" value="InterPro"/>
</dbReference>
<dbReference type="Gene3D" id="3.30.70.60">
    <property type="match status" value="1"/>
</dbReference>
<dbReference type="AlphaFoldDB" id="A0A0G1CAS5"/>
<dbReference type="GO" id="GO:0019843">
    <property type="term" value="F:rRNA binding"/>
    <property type="evidence" value="ECO:0007669"/>
    <property type="project" value="InterPro"/>
</dbReference>
<accession>A0A0G1CAS5</accession>
<sequence>MMDEGDKKEYELSFLLENEGALGVIDQKMSSLGFQTAEEGEFKKITLAYPISKKTEAFFGFRRFLADPGEIKNFSDDLRVEKEILRFFVIANPPQKISEEKRFRQPERQRSVKTKEETIQKPRAITNEELEKRLEEILK</sequence>
<dbReference type="Proteomes" id="UP000034810">
    <property type="component" value="Unassembled WGS sequence"/>
</dbReference>
<dbReference type="InterPro" id="IPR035980">
    <property type="entry name" value="Ribosomal_bS6_sf"/>
</dbReference>
<dbReference type="InterPro" id="IPR014717">
    <property type="entry name" value="Transl_elong_EF1B/ribsomal_bS6"/>
</dbReference>
<evidence type="ECO:0000256" key="1">
    <source>
        <dbReference type="ARBA" id="ARBA00009512"/>
    </source>
</evidence>
<dbReference type="Pfam" id="PF01250">
    <property type="entry name" value="Ribosomal_S6"/>
    <property type="match status" value="1"/>
</dbReference>